<proteinExistence type="predicted"/>
<dbReference type="SUPFAM" id="SSF46785">
    <property type="entry name" value="Winged helix' DNA-binding domain"/>
    <property type="match status" value="1"/>
</dbReference>
<organism evidence="2 3">
    <name type="scientific">Pseudonocardia kunmingensis</name>
    <dbReference type="NCBI Taxonomy" id="630975"/>
    <lineage>
        <taxon>Bacteria</taxon>
        <taxon>Bacillati</taxon>
        <taxon>Actinomycetota</taxon>
        <taxon>Actinomycetes</taxon>
        <taxon>Pseudonocardiales</taxon>
        <taxon>Pseudonocardiaceae</taxon>
        <taxon>Pseudonocardia</taxon>
    </lineage>
</organism>
<dbReference type="PRINTS" id="PR00598">
    <property type="entry name" value="HTHMARR"/>
</dbReference>
<evidence type="ECO:0000313" key="3">
    <source>
        <dbReference type="Proteomes" id="UP000315677"/>
    </source>
</evidence>
<dbReference type="SMART" id="SM00347">
    <property type="entry name" value="HTH_MARR"/>
    <property type="match status" value="1"/>
</dbReference>
<feature type="domain" description="HTH marR-type" evidence="1">
    <location>
        <begin position="8"/>
        <end position="139"/>
    </location>
</feature>
<name>A0A543DKE7_9PSEU</name>
<dbReference type="Pfam" id="PF12802">
    <property type="entry name" value="MarR_2"/>
    <property type="match status" value="1"/>
</dbReference>
<dbReference type="PANTHER" id="PTHR33164:SF95">
    <property type="entry name" value="TRANSCRIPTIONAL REGULATOR"/>
    <property type="match status" value="1"/>
</dbReference>
<gene>
    <name evidence="2" type="ORF">FB558_5492</name>
</gene>
<dbReference type="EMBL" id="VFPA01000003">
    <property type="protein sequence ID" value="TQM09725.1"/>
    <property type="molecule type" value="Genomic_DNA"/>
</dbReference>
<dbReference type="GO" id="GO:0003677">
    <property type="term" value="F:DNA binding"/>
    <property type="evidence" value="ECO:0007669"/>
    <property type="project" value="UniProtKB-KW"/>
</dbReference>
<reference evidence="2 3" key="1">
    <citation type="submission" date="2019-06" db="EMBL/GenBank/DDBJ databases">
        <title>Sequencing the genomes of 1000 actinobacteria strains.</title>
        <authorList>
            <person name="Klenk H.-P."/>
        </authorList>
    </citation>
    <scope>NUCLEOTIDE SEQUENCE [LARGE SCALE GENOMIC DNA]</scope>
    <source>
        <strain evidence="2 3">DSM 45301</strain>
    </source>
</reference>
<dbReference type="AlphaFoldDB" id="A0A543DKE7"/>
<dbReference type="Proteomes" id="UP000315677">
    <property type="component" value="Unassembled WGS sequence"/>
</dbReference>
<dbReference type="RefSeq" id="WP_142058094.1">
    <property type="nucleotide sequence ID" value="NZ_VFPA01000003.1"/>
</dbReference>
<keyword evidence="3" id="KW-1185">Reference proteome</keyword>
<dbReference type="GO" id="GO:0003700">
    <property type="term" value="F:DNA-binding transcription factor activity"/>
    <property type="evidence" value="ECO:0007669"/>
    <property type="project" value="InterPro"/>
</dbReference>
<dbReference type="InterPro" id="IPR036390">
    <property type="entry name" value="WH_DNA-bd_sf"/>
</dbReference>
<protein>
    <submittedName>
        <fullName evidence="2">DNA-binding MarR family transcriptional regulator</fullName>
    </submittedName>
</protein>
<dbReference type="GO" id="GO:0006950">
    <property type="term" value="P:response to stress"/>
    <property type="evidence" value="ECO:0007669"/>
    <property type="project" value="TreeGrafter"/>
</dbReference>
<sequence>MSTSAWISAATGYLMFRVGDAARDRIEQELAQWGLAGKELRVLAFAHEGACSQQDLTRLTGMDRTTMVAVVDKLERLGYARRERSAADRRKYVVAVTGAGADALGAAAARLAAAEAEFLAPLDADERRQLNGFLARLHAAHDPACPSDDHGI</sequence>
<accession>A0A543DKE7</accession>
<dbReference type="Gene3D" id="1.10.10.10">
    <property type="entry name" value="Winged helix-like DNA-binding domain superfamily/Winged helix DNA-binding domain"/>
    <property type="match status" value="1"/>
</dbReference>
<dbReference type="InterPro" id="IPR036388">
    <property type="entry name" value="WH-like_DNA-bd_sf"/>
</dbReference>
<evidence type="ECO:0000259" key="1">
    <source>
        <dbReference type="PROSITE" id="PS50995"/>
    </source>
</evidence>
<evidence type="ECO:0000313" key="2">
    <source>
        <dbReference type="EMBL" id="TQM09725.1"/>
    </source>
</evidence>
<dbReference type="PROSITE" id="PS50995">
    <property type="entry name" value="HTH_MARR_2"/>
    <property type="match status" value="1"/>
</dbReference>
<keyword evidence="2" id="KW-0238">DNA-binding</keyword>
<dbReference type="InterPro" id="IPR039422">
    <property type="entry name" value="MarR/SlyA-like"/>
</dbReference>
<dbReference type="OrthoDB" id="4463574at2"/>
<dbReference type="PANTHER" id="PTHR33164">
    <property type="entry name" value="TRANSCRIPTIONAL REGULATOR, MARR FAMILY"/>
    <property type="match status" value="1"/>
</dbReference>
<comment type="caution">
    <text evidence="2">The sequence shown here is derived from an EMBL/GenBank/DDBJ whole genome shotgun (WGS) entry which is preliminary data.</text>
</comment>
<dbReference type="InterPro" id="IPR000835">
    <property type="entry name" value="HTH_MarR-typ"/>
</dbReference>